<keyword evidence="2" id="KW-1185">Reference proteome</keyword>
<evidence type="ECO:0000313" key="2">
    <source>
        <dbReference type="Proteomes" id="UP001163321"/>
    </source>
</evidence>
<reference evidence="1 2" key="1">
    <citation type="journal article" date="2022" name="bioRxiv">
        <title>The genome of the oomycete Peronosclerospora sorghi, a cosmopolitan pathogen of maize and sorghum, is inflated with dispersed pseudogenes.</title>
        <authorList>
            <person name="Fletcher K."/>
            <person name="Martin F."/>
            <person name="Isakeit T."/>
            <person name="Cavanaugh K."/>
            <person name="Magill C."/>
            <person name="Michelmore R."/>
        </authorList>
    </citation>
    <scope>NUCLEOTIDE SEQUENCE [LARGE SCALE GENOMIC DNA]</scope>
    <source>
        <strain evidence="1">P6</strain>
    </source>
</reference>
<accession>A0ACC0WKN3</accession>
<evidence type="ECO:0000313" key="1">
    <source>
        <dbReference type="EMBL" id="KAI9918590.1"/>
    </source>
</evidence>
<organism evidence="1 2">
    <name type="scientific">Peronosclerospora sorghi</name>
    <dbReference type="NCBI Taxonomy" id="230839"/>
    <lineage>
        <taxon>Eukaryota</taxon>
        <taxon>Sar</taxon>
        <taxon>Stramenopiles</taxon>
        <taxon>Oomycota</taxon>
        <taxon>Peronosporomycetes</taxon>
        <taxon>Peronosporales</taxon>
        <taxon>Peronosporaceae</taxon>
        <taxon>Peronosclerospora</taxon>
    </lineage>
</organism>
<protein>
    <submittedName>
        <fullName evidence="1">Uncharacterized protein</fullName>
    </submittedName>
</protein>
<proteinExistence type="predicted"/>
<sequence>MIRTPSPPHPNSSDGLKARNTMEKEAVNIMAMELENTHAMVSSHCTVSIEKNHVTSTSCHYEAAVSQCIQQGANSTHLHALLETWALIPLVVSVHSAQTLAHDDNVTPTSARVVKPSRSHHVAQMQ</sequence>
<comment type="caution">
    <text evidence="1">The sequence shown here is derived from an EMBL/GenBank/DDBJ whole genome shotgun (WGS) entry which is preliminary data.</text>
</comment>
<dbReference type="EMBL" id="CM047591">
    <property type="protein sequence ID" value="KAI9918590.1"/>
    <property type="molecule type" value="Genomic_DNA"/>
</dbReference>
<gene>
    <name evidence="1" type="ORF">PsorP6_011503</name>
</gene>
<name>A0ACC0WKN3_9STRA</name>
<dbReference type="Proteomes" id="UP001163321">
    <property type="component" value="Chromosome 12"/>
</dbReference>